<feature type="chain" id="PRO_5036990992" description="Histidine kinase" evidence="3">
    <location>
        <begin position="21"/>
        <end position="475"/>
    </location>
</feature>
<keyword evidence="1" id="KW-0175">Coiled coil</keyword>
<dbReference type="SUPFAM" id="SSF55874">
    <property type="entry name" value="ATPase domain of HSP90 chaperone/DNA topoisomerase II/histidine kinase"/>
    <property type="match status" value="1"/>
</dbReference>
<evidence type="ECO:0000313" key="4">
    <source>
        <dbReference type="EMBL" id="MBH9578227.1"/>
    </source>
</evidence>
<evidence type="ECO:0008006" key="6">
    <source>
        <dbReference type="Google" id="ProtNLM"/>
    </source>
</evidence>
<name>A0A931J8B8_9BURK</name>
<dbReference type="InterPro" id="IPR036890">
    <property type="entry name" value="HATPase_C_sf"/>
</dbReference>
<dbReference type="Gene3D" id="3.30.565.10">
    <property type="entry name" value="Histidine kinase-like ATPase, C-terminal domain"/>
    <property type="match status" value="1"/>
</dbReference>
<keyword evidence="3" id="KW-0732">Signal</keyword>
<accession>A0A931J8B8</accession>
<feature type="transmembrane region" description="Helical" evidence="2">
    <location>
        <begin position="243"/>
        <end position="263"/>
    </location>
</feature>
<dbReference type="AlphaFoldDB" id="A0A931J8B8"/>
<evidence type="ECO:0000256" key="3">
    <source>
        <dbReference type="SAM" id="SignalP"/>
    </source>
</evidence>
<sequence length="475" mass="52470">MSAAARRWLLWAALSLAALAAVVWASRALTQAARERWLIEMQAASQRPQQFVLNWLELRRQLLRALVLQSRGQGWTDGQTFQIDLAAVSQDSDGEIALAAAAARVDAQGQLQPLAGMGLQMQDWHELERRGVPAQPREQLGAPMPDGRIPLARPLAGDQWVWLLLDVPGLIQQLQGLDWPAGLHLRLQLVDLNGRLHPVTETGPPPALAQQFRREEASVPGGWRFDWSVDLRHSPVTPWQANLLTLAALAVVLGLSGLAALLLRQTQRLQILNQALQRRHADLEAALQERRAALLQLAEQQRQQLERSYALLALPADAQAETPQGFALGALLQELLQELGPQARALECLLSYEPGAELKLQGPRQALHSALRLLLQQALSERLAHRLGAELHLGFRLQGSETVLLWIEDNAPPLDAQARQRLFEPWLAADAPDGHAQAHLAVRLLSGLWAAQLRYVNRPNGNRLELLLPLQPGPG</sequence>
<evidence type="ECO:0000313" key="5">
    <source>
        <dbReference type="Proteomes" id="UP000613266"/>
    </source>
</evidence>
<dbReference type="EMBL" id="JAEDAK010000010">
    <property type="protein sequence ID" value="MBH9578227.1"/>
    <property type="molecule type" value="Genomic_DNA"/>
</dbReference>
<feature type="signal peptide" evidence="3">
    <location>
        <begin position="1"/>
        <end position="20"/>
    </location>
</feature>
<reference evidence="4" key="1">
    <citation type="submission" date="2020-12" db="EMBL/GenBank/DDBJ databases">
        <title>The genome sequence of Inhella sp. 1Y17.</title>
        <authorList>
            <person name="Liu Y."/>
        </authorList>
    </citation>
    <scope>NUCLEOTIDE SEQUENCE</scope>
    <source>
        <strain evidence="4">1Y17</strain>
    </source>
</reference>
<proteinExistence type="predicted"/>
<feature type="coiled-coil region" evidence="1">
    <location>
        <begin position="266"/>
        <end position="304"/>
    </location>
</feature>
<dbReference type="RefSeq" id="WP_198111996.1">
    <property type="nucleotide sequence ID" value="NZ_JAEDAK010000010.1"/>
</dbReference>
<keyword evidence="2" id="KW-0472">Membrane</keyword>
<dbReference type="Proteomes" id="UP000613266">
    <property type="component" value="Unassembled WGS sequence"/>
</dbReference>
<organism evidence="4 5">
    <name type="scientific">Inhella proteolytica</name>
    <dbReference type="NCBI Taxonomy" id="2795029"/>
    <lineage>
        <taxon>Bacteria</taxon>
        <taxon>Pseudomonadati</taxon>
        <taxon>Pseudomonadota</taxon>
        <taxon>Betaproteobacteria</taxon>
        <taxon>Burkholderiales</taxon>
        <taxon>Sphaerotilaceae</taxon>
        <taxon>Inhella</taxon>
    </lineage>
</organism>
<comment type="caution">
    <text evidence="4">The sequence shown here is derived from an EMBL/GenBank/DDBJ whole genome shotgun (WGS) entry which is preliminary data.</text>
</comment>
<evidence type="ECO:0000256" key="2">
    <source>
        <dbReference type="SAM" id="Phobius"/>
    </source>
</evidence>
<protein>
    <recommendedName>
        <fullName evidence="6">Histidine kinase</fullName>
    </recommendedName>
</protein>
<keyword evidence="2" id="KW-0812">Transmembrane</keyword>
<keyword evidence="2" id="KW-1133">Transmembrane helix</keyword>
<keyword evidence="5" id="KW-1185">Reference proteome</keyword>
<evidence type="ECO:0000256" key="1">
    <source>
        <dbReference type="SAM" id="Coils"/>
    </source>
</evidence>
<gene>
    <name evidence="4" type="ORF">I7X39_15160</name>
</gene>